<accession>J9G658</accession>
<evidence type="ECO:0000256" key="1">
    <source>
        <dbReference type="SAM" id="Phobius"/>
    </source>
</evidence>
<evidence type="ECO:0000313" key="2">
    <source>
        <dbReference type="EMBL" id="EJW97277.1"/>
    </source>
</evidence>
<gene>
    <name evidence="2" type="ORF">EVA_14596</name>
</gene>
<organism evidence="2">
    <name type="scientific">gut metagenome</name>
    <dbReference type="NCBI Taxonomy" id="749906"/>
    <lineage>
        <taxon>unclassified sequences</taxon>
        <taxon>metagenomes</taxon>
        <taxon>organismal metagenomes</taxon>
    </lineage>
</organism>
<feature type="transmembrane region" description="Helical" evidence="1">
    <location>
        <begin position="12"/>
        <end position="32"/>
    </location>
</feature>
<reference evidence="2" key="1">
    <citation type="journal article" date="2012" name="PLoS ONE">
        <title>Gene sets for utilization of primary and secondary nutrition supplies in the distal gut of endangered iberian lynx.</title>
        <authorList>
            <person name="Alcaide M."/>
            <person name="Messina E."/>
            <person name="Richter M."/>
            <person name="Bargiela R."/>
            <person name="Peplies J."/>
            <person name="Huws S.A."/>
            <person name="Newbold C.J."/>
            <person name="Golyshin P.N."/>
            <person name="Simon M.A."/>
            <person name="Lopez G."/>
            <person name="Yakimov M.M."/>
            <person name="Ferrer M."/>
        </authorList>
    </citation>
    <scope>NUCLEOTIDE SEQUENCE</scope>
</reference>
<keyword evidence="1" id="KW-0812">Transmembrane</keyword>
<protein>
    <submittedName>
        <fullName evidence="2">Uncharacterized protein</fullName>
    </submittedName>
</protein>
<sequence length="62" mass="7075">MHGKAENENSRLFLCLFCIIYVASLLPVTVWLNLKMGLLGKTGGNREVAYGYKKKKLIENRM</sequence>
<dbReference type="EMBL" id="AMCI01004843">
    <property type="protein sequence ID" value="EJW97277.1"/>
    <property type="molecule type" value="Genomic_DNA"/>
</dbReference>
<name>J9G658_9ZZZZ</name>
<keyword evidence="1" id="KW-0472">Membrane</keyword>
<comment type="caution">
    <text evidence="2">The sequence shown here is derived from an EMBL/GenBank/DDBJ whole genome shotgun (WGS) entry which is preliminary data.</text>
</comment>
<proteinExistence type="predicted"/>
<keyword evidence="1" id="KW-1133">Transmembrane helix</keyword>
<dbReference type="AlphaFoldDB" id="J9G658"/>